<feature type="domain" description="TonB-dependent receptor plug" evidence="16">
    <location>
        <begin position="44"/>
        <end position="150"/>
    </location>
</feature>
<evidence type="ECO:0000259" key="15">
    <source>
        <dbReference type="Pfam" id="PF00593"/>
    </source>
</evidence>
<name>Q7M8J9_WOLSU</name>
<dbReference type="eggNOG" id="COG4206">
    <property type="taxonomic scope" value="Bacteria"/>
</dbReference>
<accession>Q7M8J9</accession>
<dbReference type="Gene3D" id="2.40.170.20">
    <property type="entry name" value="TonB-dependent receptor, beta-barrel domain"/>
    <property type="match status" value="1"/>
</dbReference>
<proteinExistence type="inferred from homology"/>
<dbReference type="InterPro" id="IPR010917">
    <property type="entry name" value="TonB_rcpt_CS"/>
</dbReference>
<evidence type="ECO:0000256" key="10">
    <source>
        <dbReference type="ARBA" id="ARBA00023136"/>
    </source>
</evidence>
<feature type="signal peptide" evidence="14">
    <location>
        <begin position="1"/>
        <end position="23"/>
    </location>
</feature>
<keyword evidence="8" id="KW-0406">Ion transport</keyword>
<dbReference type="InterPro" id="IPR039426">
    <property type="entry name" value="TonB-dep_rcpt-like"/>
</dbReference>
<evidence type="ECO:0000256" key="13">
    <source>
        <dbReference type="RuleBase" id="RU003357"/>
    </source>
</evidence>
<evidence type="ECO:0000256" key="11">
    <source>
        <dbReference type="ARBA" id="ARBA00023237"/>
    </source>
</evidence>
<dbReference type="InterPro" id="IPR012910">
    <property type="entry name" value="Plug_dom"/>
</dbReference>
<evidence type="ECO:0000256" key="9">
    <source>
        <dbReference type="ARBA" id="ARBA00023077"/>
    </source>
</evidence>
<dbReference type="PANTHER" id="PTHR32552">
    <property type="entry name" value="FERRICHROME IRON RECEPTOR-RELATED"/>
    <property type="match status" value="1"/>
</dbReference>
<comment type="similarity">
    <text evidence="12 13">Belongs to the TonB-dependent receptor family.</text>
</comment>
<keyword evidence="11 12" id="KW-0998">Cell outer membrane</keyword>
<feature type="domain" description="TonB-dependent receptor-like beta-barrel" evidence="15">
    <location>
        <begin position="204"/>
        <end position="633"/>
    </location>
</feature>
<evidence type="ECO:0000256" key="14">
    <source>
        <dbReference type="SAM" id="SignalP"/>
    </source>
</evidence>
<dbReference type="KEGG" id="wsu:WS1610"/>
<evidence type="ECO:0000256" key="2">
    <source>
        <dbReference type="ARBA" id="ARBA00022448"/>
    </source>
</evidence>
<evidence type="ECO:0000256" key="8">
    <source>
        <dbReference type="ARBA" id="ARBA00023065"/>
    </source>
</evidence>
<dbReference type="Pfam" id="PF07715">
    <property type="entry name" value="Plug"/>
    <property type="match status" value="1"/>
</dbReference>
<keyword evidence="9 13" id="KW-0798">TonB box</keyword>
<gene>
    <name evidence="17" type="primary">PDT</name>
    <name evidence="17" type="ordered locus">WS1610</name>
</gene>
<dbReference type="SUPFAM" id="SSF56935">
    <property type="entry name" value="Porins"/>
    <property type="match status" value="1"/>
</dbReference>
<dbReference type="PANTHER" id="PTHR32552:SF81">
    <property type="entry name" value="TONB-DEPENDENT OUTER MEMBRANE RECEPTOR"/>
    <property type="match status" value="1"/>
</dbReference>
<keyword evidence="18" id="KW-1185">Reference proteome</keyword>
<evidence type="ECO:0000256" key="4">
    <source>
        <dbReference type="ARBA" id="ARBA00022496"/>
    </source>
</evidence>
<evidence type="ECO:0000256" key="6">
    <source>
        <dbReference type="ARBA" id="ARBA00022729"/>
    </source>
</evidence>
<evidence type="ECO:0000313" key="18">
    <source>
        <dbReference type="Proteomes" id="UP000000422"/>
    </source>
</evidence>
<dbReference type="InterPro" id="IPR000531">
    <property type="entry name" value="Beta-barrel_TonB"/>
</dbReference>
<evidence type="ECO:0000256" key="1">
    <source>
        <dbReference type="ARBA" id="ARBA00004571"/>
    </source>
</evidence>
<evidence type="ECO:0000256" key="7">
    <source>
        <dbReference type="ARBA" id="ARBA00023004"/>
    </source>
</evidence>
<dbReference type="GO" id="GO:0009279">
    <property type="term" value="C:cell outer membrane"/>
    <property type="evidence" value="ECO:0007669"/>
    <property type="project" value="UniProtKB-SubCell"/>
</dbReference>
<feature type="chain" id="PRO_5004288272" evidence="14">
    <location>
        <begin position="24"/>
        <end position="664"/>
    </location>
</feature>
<sequence length="664" mass="74459">MKTAHSLFSSLVALSMLHTSALANDEALSLENVTITAQKQKENLQEVPLSVTVFQESDLEDRNIRSLQELAPYVPNFFLFDLGNMGALSPTIRGLSTNVTLGSPTVGLYVDGVPYTSTIGYDVMMEEVERIEVLRGPQGSLYGKNAEMGVVSVITKQPNNEFRAKAGVTLGSDNLREYTASASGPLVRDRLYLGIAGKHYEKDGFIDNTYTGEKYDDREHNYGKIQLRYTPSESLDISLISSRLKYDDKALSMNAYPVLDKRKISSDAGFNKSVVETHALHVKYAPNDYQIESITTYKKDRDYRLSDMDFTSSVGYHTLQDVAQRNLSEELRLSTQKDHYNWLLGLYGDHGKSQGGYEAFSPWPGYAGVFRQSQKSRSLGIFAHAGYQFDSHWKLSGGVRYDRDKKSIDDPSYGVQGDESFSEVSPKIALEYRFSPETSAYISATKGYHSGGFYVYSAPGYSNQYDKETLWSYEAGVKNSLFGNRLMLNASLYYMDIDDMQVLSVVNSYGQGYVSNAAKATSKGAELELAFRASESVTLLAGAGYNRTTFGEFSDFAGDYKGNTNPFAPRYNYSLGAQYRSIEGFYARVDWMGYGKMYLDNANAYEKDAYGLMNAKVGYEADSFDLYLYAKNLFDKNYDSEGYYGRYTYLSKPREVGVQGVYRF</sequence>
<keyword evidence="7" id="KW-0408">Iron</keyword>
<dbReference type="CDD" id="cd01347">
    <property type="entry name" value="ligand_gated_channel"/>
    <property type="match status" value="1"/>
</dbReference>
<dbReference type="STRING" id="273121.WS1610"/>
<organism evidence="18">
    <name type="scientific">Wolinella succinogenes (strain ATCC 29543 / DSM 1740 / CCUG 13145 / JCM 31913 / LMG 7466 / NCTC 11488 / FDC 602W)</name>
    <name type="common">Vibrio succinogenes</name>
    <dbReference type="NCBI Taxonomy" id="273121"/>
    <lineage>
        <taxon>Bacteria</taxon>
        <taxon>Pseudomonadati</taxon>
        <taxon>Campylobacterota</taxon>
        <taxon>Epsilonproteobacteria</taxon>
        <taxon>Campylobacterales</taxon>
        <taxon>Helicobacteraceae</taxon>
        <taxon>Wolinella</taxon>
    </lineage>
</organism>
<dbReference type="GO" id="GO:0006826">
    <property type="term" value="P:iron ion transport"/>
    <property type="evidence" value="ECO:0007669"/>
    <property type="project" value="UniProtKB-KW"/>
</dbReference>
<dbReference type="EMBL" id="BX571661">
    <property type="protein sequence ID" value="CAE10644.1"/>
    <property type="molecule type" value="Genomic_DNA"/>
</dbReference>
<reference evidence="17 18" key="1">
    <citation type="journal article" date="2003" name="Proc. Natl. Acad. Sci. U.S.A.">
        <title>Complete genome sequence and analysis of Wolinella succinogenes.</title>
        <authorList>
            <person name="Baar C."/>
            <person name="Eppinger M."/>
            <person name="Raddatz G."/>
            <person name="Simon JM."/>
            <person name="Lanz C."/>
            <person name="Klimmek O."/>
            <person name="Nandakumar R."/>
            <person name="Gross R."/>
            <person name="Rosinus A."/>
            <person name="Keller H."/>
            <person name="Jagtap P."/>
            <person name="Linke B."/>
            <person name="Meyer F."/>
            <person name="Lederer H."/>
            <person name="Schuster S.C."/>
        </authorList>
    </citation>
    <scope>NUCLEOTIDE SEQUENCE [LARGE SCALE GENOMIC DNA]</scope>
    <source>
        <strain evidence="18">ATCC 29543 / DSM 1740 / CCUG 13145 / JCM 31913 / LMG 7466 / NCTC 11488 / FDC 602W</strain>
    </source>
</reference>
<dbReference type="RefSeq" id="WP_011139428.1">
    <property type="nucleotide sequence ID" value="NC_005090.1"/>
</dbReference>
<evidence type="ECO:0000256" key="12">
    <source>
        <dbReference type="PROSITE-ProRule" id="PRU01360"/>
    </source>
</evidence>
<protein>
    <submittedName>
        <fullName evidence="17">RECEPTOR-Mostly Fe transport</fullName>
    </submittedName>
</protein>
<keyword evidence="17" id="KW-0675">Receptor</keyword>
<dbReference type="HOGENOM" id="CLU_008287_15_2_7"/>
<evidence type="ECO:0000256" key="3">
    <source>
        <dbReference type="ARBA" id="ARBA00022452"/>
    </source>
</evidence>
<keyword evidence="3 12" id="KW-1134">Transmembrane beta strand</keyword>
<dbReference type="AlphaFoldDB" id="Q7M8J9"/>
<keyword evidence="2 12" id="KW-0813">Transport</keyword>
<evidence type="ECO:0000256" key="5">
    <source>
        <dbReference type="ARBA" id="ARBA00022692"/>
    </source>
</evidence>
<keyword evidence="5 12" id="KW-0812">Transmembrane</keyword>
<dbReference type="PROSITE" id="PS52016">
    <property type="entry name" value="TONB_DEPENDENT_REC_3"/>
    <property type="match status" value="1"/>
</dbReference>
<dbReference type="Pfam" id="PF00593">
    <property type="entry name" value="TonB_dep_Rec_b-barrel"/>
    <property type="match status" value="1"/>
</dbReference>
<evidence type="ECO:0000259" key="16">
    <source>
        <dbReference type="Pfam" id="PF07715"/>
    </source>
</evidence>
<dbReference type="Proteomes" id="UP000000422">
    <property type="component" value="Chromosome"/>
</dbReference>
<keyword evidence="10 12" id="KW-0472">Membrane</keyword>
<dbReference type="InterPro" id="IPR036942">
    <property type="entry name" value="Beta-barrel_TonB_sf"/>
</dbReference>
<keyword evidence="4" id="KW-0410">Iron transport</keyword>
<dbReference type="PROSITE" id="PS01156">
    <property type="entry name" value="TONB_DEPENDENT_REC_2"/>
    <property type="match status" value="1"/>
</dbReference>
<keyword evidence="6 14" id="KW-0732">Signal</keyword>
<comment type="subcellular location">
    <subcellularLocation>
        <location evidence="1 12">Cell outer membrane</location>
        <topology evidence="1 12">Multi-pass membrane protein</topology>
    </subcellularLocation>
</comment>
<evidence type="ECO:0000313" key="17">
    <source>
        <dbReference type="EMBL" id="CAE10644.1"/>
    </source>
</evidence>